<evidence type="ECO:0000256" key="4">
    <source>
        <dbReference type="ARBA" id="ARBA00022833"/>
    </source>
</evidence>
<keyword evidence="4" id="KW-0862">Zinc</keyword>
<evidence type="ECO:0000256" key="2">
    <source>
        <dbReference type="ARBA" id="ARBA00022723"/>
    </source>
</evidence>
<dbReference type="PROSITE" id="PS50114">
    <property type="entry name" value="GATA_ZN_FINGER_2"/>
    <property type="match status" value="1"/>
</dbReference>
<reference evidence="11" key="1">
    <citation type="submission" date="2023-06" db="EMBL/GenBank/DDBJ databases">
        <title>Genomic analysis of the entomopathogenic nematode Steinernema hermaphroditum.</title>
        <authorList>
            <person name="Schwarz E.M."/>
            <person name="Heppert J.K."/>
            <person name="Baniya A."/>
            <person name="Schwartz H.T."/>
            <person name="Tan C.-H."/>
            <person name="Antoshechkin I."/>
            <person name="Sternberg P.W."/>
            <person name="Goodrich-Blair H."/>
            <person name="Dillman A.R."/>
        </authorList>
    </citation>
    <scope>NUCLEOTIDE SEQUENCE</scope>
    <source>
        <strain evidence="11">PS9179</strain>
        <tissue evidence="11">Whole animal</tissue>
    </source>
</reference>
<dbReference type="Gene3D" id="3.30.50.10">
    <property type="entry name" value="Erythroid Transcription Factor GATA-1, subunit A"/>
    <property type="match status" value="1"/>
</dbReference>
<comment type="caution">
    <text evidence="11">The sequence shown here is derived from an EMBL/GenBank/DDBJ whole genome shotgun (WGS) entry which is preliminary data.</text>
</comment>
<dbReference type="CDD" id="cd00202">
    <property type="entry name" value="ZnF_GATA"/>
    <property type="match status" value="1"/>
</dbReference>
<dbReference type="PANTHER" id="PTHR10071">
    <property type="entry name" value="TRANSCRIPTION FACTOR GATA FAMILY MEMBER"/>
    <property type="match status" value="1"/>
</dbReference>
<feature type="region of interest" description="Disordered" evidence="9">
    <location>
        <begin position="303"/>
        <end position="346"/>
    </location>
</feature>
<keyword evidence="12" id="KW-1185">Reference proteome</keyword>
<dbReference type="SMART" id="SM00401">
    <property type="entry name" value="ZnF_GATA"/>
    <property type="match status" value="1"/>
</dbReference>
<evidence type="ECO:0000256" key="5">
    <source>
        <dbReference type="ARBA" id="ARBA00023015"/>
    </source>
</evidence>
<evidence type="ECO:0000256" key="8">
    <source>
        <dbReference type="PROSITE-ProRule" id="PRU00094"/>
    </source>
</evidence>
<gene>
    <name evidence="11" type="ORF">QR680_002516</name>
</gene>
<dbReference type="InterPro" id="IPR013088">
    <property type="entry name" value="Znf_NHR/GATA"/>
</dbReference>
<dbReference type="Proteomes" id="UP001175271">
    <property type="component" value="Unassembled WGS sequence"/>
</dbReference>
<feature type="compositionally biased region" description="Basic and acidic residues" evidence="9">
    <location>
        <begin position="143"/>
        <end position="163"/>
    </location>
</feature>
<sequence>MRNNKTKERSEKSARSTRHWRILPASSISAAHHWSKQTIPSPRPSCGLTLEWISSILPTFLASLSPAQRQPYEAMTMVANSAIPLSAGSEACASCRQLHADIKMSVAQITSKIDELFVKIESLSGGSPRQFRDITRELGLSSAEHDNDDKESRTTSENNMKDDNDNDGSDAGAEDMKGEASSPSMTENHHSPPAPSDVTDITEPISHPVASTATTASVNRPSNGRKRKQPRDSSKRNDSKHDKLEQSSFADDAIKSAEYSNMNLNVLDNFALAQLSNLLLSTNSTSMDPQALCQLLSQPNAAFQQQSPASTTPNSEECSIKEEQKDSALEEDDTVKSSTSSESRCSNCMTTKTTAWRRDSNGKLVCNACGLYFRLHRTNRPVHMRKDFIQQRFRRRTGKDEEVNNSAQNVLSSLIGLCPPNTGSHFSNFLESHNQTATL</sequence>
<organism evidence="11 12">
    <name type="scientific">Steinernema hermaphroditum</name>
    <dbReference type="NCBI Taxonomy" id="289476"/>
    <lineage>
        <taxon>Eukaryota</taxon>
        <taxon>Metazoa</taxon>
        <taxon>Ecdysozoa</taxon>
        <taxon>Nematoda</taxon>
        <taxon>Chromadorea</taxon>
        <taxon>Rhabditida</taxon>
        <taxon>Tylenchina</taxon>
        <taxon>Panagrolaimomorpha</taxon>
        <taxon>Strongyloidoidea</taxon>
        <taxon>Steinernematidae</taxon>
        <taxon>Steinernema</taxon>
    </lineage>
</organism>
<dbReference type="GO" id="GO:0000981">
    <property type="term" value="F:DNA-binding transcription factor activity, RNA polymerase II-specific"/>
    <property type="evidence" value="ECO:0007669"/>
    <property type="project" value="TreeGrafter"/>
</dbReference>
<evidence type="ECO:0000256" key="3">
    <source>
        <dbReference type="ARBA" id="ARBA00022771"/>
    </source>
</evidence>
<dbReference type="GO" id="GO:0000978">
    <property type="term" value="F:RNA polymerase II cis-regulatory region sequence-specific DNA binding"/>
    <property type="evidence" value="ECO:0007669"/>
    <property type="project" value="TreeGrafter"/>
</dbReference>
<feature type="region of interest" description="Disordered" evidence="9">
    <location>
        <begin position="138"/>
        <end position="249"/>
    </location>
</feature>
<feature type="compositionally biased region" description="Polar residues" evidence="9">
    <location>
        <begin position="303"/>
        <end position="317"/>
    </location>
</feature>
<proteinExistence type="predicted"/>
<accession>A0AA39H3X7</accession>
<dbReference type="SUPFAM" id="SSF57716">
    <property type="entry name" value="Glucocorticoid receptor-like (DNA-binding domain)"/>
    <property type="match status" value="1"/>
</dbReference>
<evidence type="ECO:0000256" key="1">
    <source>
        <dbReference type="ARBA" id="ARBA00004123"/>
    </source>
</evidence>
<name>A0AA39H3X7_9BILA</name>
<dbReference type="InterPro" id="IPR039355">
    <property type="entry name" value="Transcription_factor_GATA"/>
</dbReference>
<keyword evidence="2" id="KW-0479">Metal-binding</keyword>
<evidence type="ECO:0000313" key="11">
    <source>
        <dbReference type="EMBL" id="KAK0398291.1"/>
    </source>
</evidence>
<evidence type="ECO:0000256" key="7">
    <source>
        <dbReference type="ARBA" id="ARBA00023242"/>
    </source>
</evidence>
<feature type="compositionally biased region" description="Polar residues" evidence="9">
    <location>
        <begin position="209"/>
        <end position="222"/>
    </location>
</feature>
<keyword evidence="6" id="KW-0804">Transcription</keyword>
<dbReference type="InterPro" id="IPR000679">
    <property type="entry name" value="Znf_GATA"/>
</dbReference>
<dbReference type="GO" id="GO:0045944">
    <property type="term" value="P:positive regulation of transcription by RNA polymerase II"/>
    <property type="evidence" value="ECO:0007669"/>
    <property type="project" value="TreeGrafter"/>
</dbReference>
<protein>
    <recommendedName>
        <fullName evidence="10">GATA-type domain-containing protein</fullName>
    </recommendedName>
</protein>
<keyword evidence="3 8" id="KW-0863">Zinc-finger</keyword>
<dbReference type="GO" id="GO:0045165">
    <property type="term" value="P:cell fate commitment"/>
    <property type="evidence" value="ECO:0007669"/>
    <property type="project" value="TreeGrafter"/>
</dbReference>
<keyword evidence="7" id="KW-0539">Nucleus</keyword>
<dbReference type="PRINTS" id="PR00619">
    <property type="entry name" value="GATAZNFINGER"/>
</dbReference>
<dbReference type="GO" id="GO:0008270">
    <property type="term" value="F:zinc ion binding"/>
    <property type="evidence" value="ECO:0007669"/>
    <property type="project" value="UniProtKB-KW"/>
</dbReference>
<feature type="compositionally biased region" description="Basic and acidic residues" evidence="9">
    <location>
        <begin position="230"/>
        <end position="245"/>
    </location>
</feature>
<dbReference type="GO" id="GO:0005634">
    <property type="term" value="C:nucleus"/>
    <property type="evidence" value="ECO:0007669"/>
    <property type="project" value="UniProtKB-SubCell"/>
</dbReference>
<evidence type="ECO:0000313" key="12">
    <source>
        <dbReference type="Proteomes" id="UP001175271"/>
    </source>
</evidence>
<evidence type="ECO:0000259" key="10">
    <source>
        <dbReference type="PROSITE" id="PS50114"/>
    </source>
</evidence>
<dbReference type="AlphaFoldDB" id="A0AA39H3X7"/>
<evidence type="ECO:0000256" key="6">
    <source>
        <dbReference type="ARBA" id="ARBA00023163"/>
    </source>
</evidence>
<evidence type="ECO:0000256" key="9">
    <source>
        <dbReference type="SAM" id="MobiDB-lite"/>
    </source>
</evidence>
<dbReference type="PANTHER" id="PTHR10071:SF281">
    <property type="entry name" value="BOX A-BINDING FACTOR-RELATED"/>
    <property type="match status" value="1"/>
</dbReference>
<dbReference type="Pfam" id="PF00320">
    <property type="entry name" value="GATA"/>
    <property type="match status" value="1"/>
</dbReference>
<keyword evidence="5" id="KW-0805">Transcription regulation</keyword>
<dbReference type="GO" id="GO:0000122">
    <property type="term" value="P:negative regulation of transcription by RNA polymerase II"/>
    <property type="evidence" value="ECO:0007669"/>
    <property type="project" value="TreeGrafter"/>
</dbReference>
<dbReference type="PROSITE" id="PS00344">
    <property type="entry name" value="GATA_ZN_FINGER_1"/>
    <property type="match status" value="1"/>
</dbReference>
<comment type="subcellular location">
    <subcellularLocation>
        <location evidence="1">Nucleus</location>
    </subcellularLocation>
</comment>
<feature type="compositionally biased region" description="Low complexity" evidence="9">
    <location>
        <begin position="337"/>
        <end position="346"/>
    </location>
</feature>
<feature type="domain" description="GATA-type" evidence="10">
    <location>
        <begin position="339"/>
        <end position="392"/>
    </location>
</feature>
<feature type="compositionally biased region" description="Basic and acidic residues" evidence="9">
    <location>
        <begin position="318"/>
        <end position="328"/>
    </location>
</feature>
<dbReference type="EMBL" id="JAUCMV010000005">
    <property type="protein sequence ID" value="KAK0398291.1"/>
    <property type="molecule type" value="Genomic_DNA"/>
</dbReference>